<dbReference type="Gene3D" id="3.40.50.2000">
    <property type="entry name" value="Glycogen Phosphorylase B"/>
    <property type="match status" value="1"/>
</dbReference>
<dbReference type="Proteomes" id="UP001445335">
    <property type="component" value="Unassembled WGS sequence"/>
</dbReference>
<dbReference type="SUPFAM" id="SSF53756">
    <property type="entry name" value="UDP-Glycosyltransferase/glycogen phosphorylase"/>
    <property type="match status" value="1"/>
</dbReference>
<sequence length="863" mass="94716">MSQQEYPSPFAEFAKKPDLGFSVRVSGLHAGRKSFDRSKSLSARAASDFSARVGDLAGQAPGLGRQVALSGLLRGMGGSAAAHDEGQQWLAERGLALRPRGAPLGVCILTADFWGLKSAGGTATAYHLLAQALGGAPNIHVTFLGVTKRANECQEGARIHSHSPDHVTFACLEAQHFQPEVVETFPYEQLSHAVLAWLQQNLGRCDVVHAHEWGGVFVDAITANAYRQLKPGLRFVVESHGGHFWSTQGQAQRPLDVVGSEKPVWRLAFFSRLEERKGLKLFVEAVATLDHASLDSRFEVHFVGAESRIDMLPSGDWIRERTASWSFPVHIRVNAERGEALDILSQPGTMLVLCSLVDNMPYVVAEAAVKGIPFIMFDVGGVVEMVDYKMHGDVVIPEPSMPALREKLIGVLRTGTIKTVQLSERIVTGRAQWLRWHDHFASVLSRQMEQEDVALHVAVARASRRAVQMVRIAPHQSALELWEAVCGDGAVSDPDLPLLLLPEEYALLDPQAAPEELSELLLVSTARDNGVGALVFGAQMPSGKHAFPTGPTWILYSGNEQQCTELVPMLLQRGTFCEAYVAQARVFRTYSSWVLAMLLSKAGLRTHTFPRTLFQLANHTSEGLDCIPDKPPVERQISFGSASSTLGDAEEVMNSLHLAPFPRPLASLVDDYPPEQGHKGWLVGFVSGPNASDFRQMAWHVGEGGEGFWGCPDQSMPYPAMHHMLLHPCRAPGSNTCCGSASASFTMRFQSFAAAPRGMLIMAYEVWPICGDGLDLEIRHTVAGTGASMQLHWQAVNPDAAHDRPQRQKVEFRVPLHTGDMVDFMVHPRSSMDCDGVYIVDMQIWRNEGGLRTHEARRLRRSS</sequence>
<dbReference type="EMBL" id="JALJOU010000100">
    <property type="protein sequence ID" value="KAK9821576.1"/>
    <property type="molecule type" value="Genomic_DNA"/>
</dbReference>
<evidence type="ECO:0000313" key="1">
    <source>
        <dbReference type="EMBL" id="KAK9821576.1"/>
    </source>
</evidence>
<dbReference type="AlphaFoldDB" id="A0AAW1QJE1"/>
<comment type="caution">
    <text evidence="1">The sequence shown here is derived from an EMBL/GenBank/DDBJ whole genome shotgun (WGS) entry which is preliminary data.</text>
</comment>
<gene>
    <name evidence="1" type="ORF">WJX81_005742</name>
</gene>
<accession>A0AAW1QJE1</accession>
<keyword evidence="2" id="KW-1185">Reference proteome</keyword>
<organism evidence="1 2">
    <name type="scientific">Elliptochloris bilobata</name>
    <dbReference type="NCBI Taxonomy" id="381761"/>
    <lineage>
        <taxon>Eukaryota</taxon>
        <taxon>Viridiplantae</taxon>
        <taxon>Chlorophyta</taxon>
        <taxon>core chlorophytes</taxon>
        <taxon>Trebouxiophyceae</taxon>
        <taxon>Trebouxiophyceae incertae sedis</taxon>
        <taxon>Elliptochloris clade</taxon>
        <taxon>Elliptochloris</taxon>
    </lineage>
</organism>
<dbReference type="Pfam" id="PF13692">
    <property type="entry name" value="Glyco_trans_1_4"/>
    <property type="match status" value="1"/>
</dbReference>
<name>A0AAW1QJE1_9CHLO</name>
<protein>
    <recommendedName>
        <fullName evidence="3">Glycosyltransferase</fullName>
    </recommendedName>
</protein>
<proteinExistence type="predicted"/>
<evidence type="ECO:0000313" key="2">
    <source>
        <dbReference type="Proteomes" id="UP001445335"/>
    </source>
</evidence>
<evidence type="ECO:0008006" key="3">
    <source>
        <dbReference type="Google" id="ProtNLM"/>
    </source>
</evidence>
<reference evidence="1 2" key="1">
    <citation type="journal article" date="2024" name="Nat. Commun.">
        <title>Phylogenomics reveals the evolutionary origins of lichenization in chlorophyte algae.</title>
        <authorList>
            <person name="Puginier C."/>
            <person name="Libourel C."/>
            <person name="Otte J."/>
            <person name="Skaloud P."/>
            <person name="Haon M."/>
            <person name="Grisel S."/>
            <person name="Petersen M."/>
            <person name="Berrin J.G."/>
            <person name="Delaux P.M."/>
            <person name="Dal Grande F."/>
            <person name="Keller J."/>
        </authorList>
    </citation>
    <scope>NUCLEOTIDE SEQUENCE [LARGE SCALE GENOMIC DNA]</scope>
    <source>
        <strain evidence="1 2">SAG 245.80</strain>
    </source>
</reference>
<dbReference type="CDD" id="cd01635">
    <property type="entry name" value="Glycosyltransferase_GTB-type"/>
    <property type="match status" value="1"/>
</dbReference>